<keyword evidence="1" id="KW-1133">Transmembrane helix</keyword>
<protein>
    <submittedName>
        <fullName evidence="4">Putative FecR protein</fullName>
    </submittedName>
</protein>
<dbReference type="STRING" id="1325564.NSJP_3945"/>
<dbReference type="Pfam" id="PF04773">
    <property type="entry name" value="FecR"/>
    <property type="match status" value="1"/>
</dbReference>
<dbReference type="AlphaFoldDB" id="A0A1W1IAT6"/>
<evidence type="ECO:0000256" key="1">
    <source>
        <dbReference type="SAM" id="Phobius"/>
    </source>
</evidence>
<dbReference type="Gene3D" id="2.60.120.1440">
    <property type="match status" value="1"/>
</dbReference>
<gene>
    <name evidence="4" type="ORF">NSJP_3945</name>
</gene>
<keyword evidence="1" id="KW-0812">Transmembrane</keyword>
<reference evidence="4 5" key="1">
    <citation type="submission" date="2017-03" db="EMBL/GenBank/DDBJ databases">
        <authorList>
            <person name="Afonso C.L."/>
            <person name="Miller P.J."/>
            <person name="Scott M.A."/>
            <person name="Spackman E."/>
            <person name="Goraichik I."/>
            <person name="Dimitrov K.M."/>
            <person name="Suarez D.L."/>
            <person name="Swayne D.E."/>
        </authorList>
    </citation>
    <scope>NUCLEOTIDE SEQUENCE [LARGE SCALE GENOMIC DNA]</scope>
    <source>
        <strain evidence="4">Genome sequencing of Nitrospira japonica strain NJ11</strain>
    </source>
</reference>
<dbReference type="OrthoDB" id="1098280at2"/>
<dbReference type="GO" id="GO:0016989">
    <property type="term" value="F:sigma factor antagonist activity"/>
    <property type="evidence" value="ECO:0007669"/>
    <property type="project" value="TreeGrafter"/>
</dbReference>
<sequence>MTEEQASRQALEWLLLLHDRPHDPVLHEQFDAWLTTSDENGQAWDDAQRLWGLIGETPPVHADLWRPKASPAVRSRPAVRRPGRWTRYWKPAVAMVGLAACLVLIFPSIRIYWEADHWTWIGETVQVTLRDGSTVHLSAGSAIRVNDETGVRRVDLLAGEAFFDVHPDPSRPFQVKAEEWTTTVLGTAFDVHLGSQTASVAVERGSVLVDRTGDDPPLEQRLEAGDWVRVERAMGVTAQGHGQPSQVAAWRQGRLIVKSRPIGEVIAELERYHRGVIVVTDSQLKSRLVSGVYDLTQPLEALRAAVQPHQAVVRQLTPYLVIVSSL</sequence>
<organism evidence="4 5">
    <name type="scientific">Nitrospira japonica</name>
    <dbReference type="NCBI Taxonomy" id="1325564"/>
    <lineage>
        <taxon>Bacteria</taxon>
        <taxon>Pseudomonadati</taxon>
        <taxon>Nitrospirota</taxon>
        <taxon>Nitrospiria</taxon>
        <taxon>Nitrospirales</taxon>
        <taxon>Nitrospiraceae</taxon>
        <taxon>Nitrospira</taxon>
    </lineage>
</organism>
<feature type="transmembrane region" description="Helical" evidence="1">
    <location>
        <begin position="92"/>
        <end position="113"/>
    </location>
</feature>
<name>A0A1W1IAT6_9BACT</name>
<dbReference type="KEGG" id="nja:NSJP_3945"/>
<dbReference type="InterPro" id="IPR006860">
    <property type="entry name" value="FecR"/>
</dbReference>
<evidence type="ECO:0000259" key="3">
    <source>
        <dbReference type="Pfam" id="PF16220"/>
    </source>
</evidence>
<dbReference type="InterPro" id="IPR012373">
    <property type="entry name" value="Ferrdict_sens_TM"/>
</dbReference>
<feature type="domain" description="FecR N-terminal" evidence="3">
    <location>
        <begin position="8"/>
        <end position="50"/>
    </location>
</feature>
<feature type="domain" description="FecR protein" evidence="2">
    <location>
        <begin position="117"/>
        <end position="207"/>
    </location>
</feature>
<dbReference type="RefSeq" id="WP_080888263.1">
    <property type="nucleotide sequence ID" value="NZ_LT828648.1"/>
</dbReference>
<evidence type="ECO:0000313" key="5">
    <source>
        <dbReference type="Proteomes" id="UP000192042"/>
    </source>
</evidence>
<dbReference type="PIRSF" id="PIRSF018266">
    <property type="entry name" value="FecR"/>
    <property type="match status" value="1"/>
</dbReference>
<evidence type="ECO:0000313" key="4">
    <source>
        <dbReference type="EMBL" id="SLM50112.1"/>
    </source>
</evidence>
<dbReference type="EMBL" id="LT828648">
    <property type="protein sequence ID" value="SLM50112.1"/>
    <property type="molecule type" value="Genomic_DNA"/>
</dbReference>
<dbReference type="PANTHER" id="PTHR30273:SF2">
    <property type="entry name" value="PROTEIN FECR"/>
    <property type="match status" value="1"/>
</dbReference>
<dbReference type="Gene3D" id="3.55.50.30">
    <property type="match status" value="1"/>
</dbReference>
<accession>A0A1W1IAT6</accession>
<dbReference type="Pfam" id="PF16220">
    <property type="entry name" value="DUF4880"/>
    <property type="match status" value="1"/>
</dbReference>
<keyword evidence="1" id="KW-0472">Membrane</keyword>
<proteinExistence type="predicted"/>
<dbReference type="Proteomes" id="UP000192042">
    <property type="component" value="Chromosome I"/>
</dbReference>
<dbReference type="InterPro" id="IPR032623">
    <property type="entry name" value="FecR_N"/>
</dbReference>
<keyword evidence="5" id="KW-1185">Reference proteome</keyword>
<evidence type="ECO:0000259" key="2">
    <source>
        <dbReference type="Pfam" id="PF04773"/>
    </source>
</evidence>
<dbReference type="PANTHER" id="PTHR30273">
    <property type="entry name" value="PERIPLASMIC SIGNAL SENSOR AND SIGMA FACTOR ACTIVATOR FECR-RELATED"/>
    <property type="match status" value="1"/>
</dbReference>